<organism evidence="3 4">
    <name type="scientific">Methylomarinum roseum</name>
    <dbReference type="NCBI Taxonomy" id="3067653"/>
    <lineage>
        <taxon>Bacteria</taxon>
        <taxon>Pseudomonadati</taxon>
        <taxon>Pseudomonadota</taxon>
        <taxon>Gammaproteobacteria</taxon>
        <taxon>Methylococcales</taxon>
        <taxon>Methylococcaceae</taxon>
        <taxon>Methylomarinum</taxon>
    </lineage>
</organism>
<dbReference type="Proteomes" id="UP001225378">
    <property type="component" value="Chromosome"/>
</dbReference>
<comment type="similarity">
    <text evidence="1">Belongs to the outer membrane factor (OMF) (TC 1.B.17) family.</text>
</comment>
<gene>
    <name evidence="3" type="ORF">Q9L42_007485</name>
</gene>
<evidence type="ECO:0000256" key="1">
    <source>
        <dbReference type="ARBA" id="ARBA00007613"/>
    </source>
</evidence>
<evidence type="ECO:0000256" key="2">
    <source>
        <dbReference type="SAM" id="MobiDB-lite"/>
    </source>
</evidence>
<dbReference type="RefSeq" id="WP_349432489.1">
    <property type="nucleotide sequence ID" value="NZ_CP157743.1"/>
</dbReference>
<accession>A0AAU7NYA7</accession>
<dbReference type="InterPro" id="IPR003423">
    <property type="entry name" value="OMP_efflux"/>
</dbReference>
<sequence length="589" mass="65948">MSTIERILPALLVMAFLGGCRPLDVAELEPGIDSRVEQRLQQEEGVSLKQWSQTKPQTLSESVSKGTRLDLSLPPLLPGQNGIQGNRIDKEKQQSDKQANDGFWPLTIAEARQMALENNLDLQIALLEPEIAATRVSEEEAKFDQLIFVNAKYGRKDTPLYDGDMVKFSTQDKTSPLYNEEVKLSALPQITDTFNMEAGISVPLLTGGKVTLASPLAHKRTRKGVTSDEYRSALRFSISQPLLRGVGIANNVAGIRIAAYRQRAADVGLRLQSIRVLAAIDRAYWAVYAAWGELDVRRQQYQNAADNLDMVRRRVDEGLTAAVELNRAEIGVAERMEKLVVAQTKLKISQRKLKLLLNDKGLGLDSEHWLAPQTSPQLLGFSFDREQLAQQAMDGRLELLELELKLAADSSKIDYLRNQTLPLFMLDYQYGALGRDNAFGDAYGDAVSGDFQDWSVGLKFELPLSNALRESRLQRAVQQRAQRLATKRLRELNIRREIFDALDLVDQNWQRIVVTRQNVILAGLNYQAELKQFRQGLRTMTEVLEMLTKLGEAQVREVNAIANYQVALVDLAYATGTLLGYSKVGFADS</sequence>
<feature type="compositionally biased region" description="Basic and acidic residues" evidence="2">
    <location>
        <begin position="87"/>
        <end position="99"/>
    </location>
</feature>
<dbReference type="Gene3D" id="1.20.1600.10">
    <property type="entry name" value="Outer membrane efflux proteins (OEP)"/>
    <property type="match status" value="1"/>
</dbReference>
<dbReference type="Pfam" id="PF02321">
    <property type="entry name" value="OEP"/>
    <property type="match status" value="2"/>
</dbReference>
<dbReference type="PANTHER" id="PTHR30203">
    <property type="entry name" value="OUTER MEMBRANE CATION EFFLUX PROTEIN"/>
    <property type="match status" value="1"/>
</dbReference>
<evidence type="ECO:0000313" key="4">
    <source>
        <dbReference type="Proteomes" id="UP001225378"/>
    </source>
</evidence>
<dbReference type="EMBL" id="CP157743">
    <property type="protein sequence ID" value="XBS21958.1"/>
    <property type="molecule type" value="Genomic_DNA"/>
</dbReference>
<proteinExistence type="inferred from homology"/>
<dbReference type="PROSITE" id="PS51257">
    <property type="entry name" value="PROKAR_LIPOPROTEIN"/>
    <property type="match status" value="1"/>
</dbReference>
<dbReference type="KEGG" id="mech:Q9L42_007485"/>
<protein>
    <submittedName>
        <fullName evidence="3">TolC family protein</fullName>
    </submittedName>
</protein>
<evidence type="ECO:0000313" key="3">
    <source>
        <dbReference type="EMBL" id="XBS21958.1"/>
    </source>
</evidence>
<reference evidence="3 4" key="1">
    <citation type="journal article" date="2024" name="Microbiology">
        <title>Methylomarinum rosea sp. nov., a novel halophilic methanotrophic bacterium from the hypersaline Lake Elton.</title>
        <authorList>
            <person name="Suleimanov R.Z."/>
            <person name="Oshkin I.Y."/>
            <person name="Danilova O.V."/>
            <person name="Suzina N.E."/>
            <person name="Dedysh S.N."/>
        </authorList>
    </citation>
    <scope>NUCLEOTIDE SEQUENCE [LARGE SCALE GENOMIC DNA]</scope>
    <source>
        <strain evidence="3 4">Ch1-1</strain>
    </source>
</reference>
<dbReference type="AlphaFoldDB" id="A0AAU7NYA7"/>
<dbReference type="PANTHER" id="PTHR30203:SF33">
    <property type="entry name" value="BLR4455 PROTEIN"/>
    <property type="match status" value="1"/>
</dbReference>
<feature type="region of interest" description="Disordered" evidence="2">
    <location>
        <begin position="70"/>
        <end position="100"/>
    </location>
</feature>
<keyword evidence="4" id="KW-1185">Reference proteome</keyword>
<dbReference type="InterPro" id="IPR010131">
    <property type="entry name" value="MdtP/NodT-like"/>
</dbReference>
<dbReference type="SUPFAM" id="SSF56954">
    <property type="entry name" value="Outer membrane efflux proteins (OEP)"/>
    <property type="match status" value="1"/>
</dbReference>
<dbReference type="GO" id="GO:0015562">
    <property type="term" value="F:efflux transmembrane transporter activity"/>
    <property type="evidence" value="ECO:0007669"/>
    <property type="project" value="InterPro"/>
</dbReference>
<name>A0AAU7NYA7_9GAMM</name>